<name>A0A255ZP95_9FLAO</name>
<keyword evidence="2" id="KW-1185">Reference proteome</keyword>
<dbReference type="RefSeq" id="WP_094412640.1">
    <property type="nucleotide sequence ID" value="NZ_NOXV01000180.1"/>
</dbReference>
<dbReference type="OrthoDB" id="5464618at2"/>
<dbReference type="Proteomes" id="UP000216605">
    <property type="component" value="Unassembled WGS sequence"/>
</dbReference>
<dbReference type="EMBL" id="NOXV01000180">
    <property type="protein sequence ID" value="OYQ43407.1"/>
    <property type="molecule type" value="Genomic_DNA"/>
</dbReference>
<dbReference type="Gene3D" id="3.40.50.150">
    <property type="entry name" value="Vaccinia Virus protein VP39"/>
    <property type="match status" value="1"/>
</dbReference>
<sequence length="210" mass="23532">MSKQSYINFLWNSSNLHGVHSPFVFGYISKAFYAKAARLTKREHNAATGTVKYQPAELLYRIISNTKSSKLFILGEEAVEITEMLRKLGEANSLQLWFFSLLAPIPGGADLAYISGKDKEEILPLFEQAVPNMGKNKVCIIGNIHSSAATEKAWSTIKNDPRVTVTIDAYYMGLVFFRHGQAKQHFVIRATTSWLTDVVLGFRNLWGLLG</sequence>
<dbReference type="AlphaFoldDB" id="A0A255ZP95"/>
<proteinExistence type="predicted"/>
<comment type="caution">
    <text evidence="1">The sequence shown here is derived from an EMBL/GenBank/DDBJ whole genome shotgun (WGS) entry which is preliminary data.</text>
</comment>
<evidence type="ECO:0000313" key="2">
    <source>
        <dbReference type="Proteomes" id="UP000216605"/>
    </source>
</evidence>
<organism evidence="1 2">
    <name type="scientific">Flavobacterium cyanobacteriorum</name>
    <dbReference type="NCBI Taxonomy" id="2022802"/>
    <lineage>
        <taxon>Bacteria</taxon>
        <taxon>Pseudomonadati</taxon>
        <taxon>Bacteroidota</taxon>
        <taxon>Flavobacteriia</taxon>
        <taxon>Flavobacteriales</taxon>
        <taxon>Flavobacteriaceae</taxon>
        <taxon>Flavobacterium</taxon>
    </lineage>
</organism>
<reference evidence="1 2" key="1">
    <citation type="submission" date="2017-07" db="EMBL/GenBank/DDBJ databases">
        <title>Flavobacterium cyanobacteriorum sp. nov., isolated from cyanobacterial aggregates in a eutrophic lake.</title>
        <authorList>
            <person name="Cai H."/>
        </authorList>
    </citation>
    <scope>NUCLEOTIDE SEQUENCE [LARGE SCALE GENOMIC DNA]</scope>
    <source>
        <strain evidence="1 2">TH021</strain>
    </source>
</reference>
<evidence type="ECO:0000313" key="1">
    <source>
        <dbReference type="EMBL" id="OYQ43407.1"/>
    </source>
</evidence>
<accession>A0A255ZP95</accession>
<protein>
    <submittedName>
        <fullName evidence="1">Uncharacterized protein</fullName>
    </submittedName>
</protein>
<dbReference type="InterPro" id="IPR029063">
    <property type="entry name" value="SAM-dependent_MTases_sf"/>
</dbReference>
<gene>
    <name evidence="1" type="ORF">CHU92_03465</name>
</gene>